<keyword evidence="12" id="KW-1185">Reference proteome</keyword>
<dbReference type="GO" id="GO:0000162">
    <property type="term" value="P:L-tryptophan biosynthetic process"/>
    <property type="evidence" value="ECO:0007669"/>
    <property type="project" value="TreeGrafter"/>
</dbReference>
<dbReference type="PANTHER" id="PTHR43090">
    <property type="entry name" value="1-(5-PHOSPHORIBOSYL)-5-[(5-PHOSPHORIBOSYLAMINO)METHYLIDENEAMINO] IMIDAZOLE-4-CARBOXAMIDE ISOMERASE"/>
    <property type="match status" value="1"/>
</dbReference>
<dbReference type="Pfam" id="PF00977">
    <property type="entry name" value="His_biosynth"/>
    <property type="match status" value="1"/>
</dbReference>
<dbReference type="Proteomes" id="UP000619457">
    <property type="component" value="Unassembled WGS sequence"/>
</dbReference>
<dbReference type="InterPro" id="IPR013785">
    <property type="entry name" value="Aldolase_TIM"/>
</dbReference>
<keyword evidence="5 9" id="KW-0963">Cytoplasm</keyword>
<dbReference type="InterPro" id="IPR044524">
    <property type="entry name" value="Isoase_HisA-like"/>
</dbReference>
<proteinExistence type="inferred from homology"/>
<feature type="active site" description="Proton donor" evidence="9">
    <location>
        <position position="152"/>
    </location>
</feature>
<accession>A0A918PRT2</accession>
<reference evidence="11" key="2">
    <citation type="submission" date="2020-09" db="EMBL/GenBank/DDBJ databases">
        <authorList>
            <person name="Sun Q."/>
            <person name="Kim S."/>
        </authorList>
    </citation>
    <scope>NUCLEOTIDE SEQUENCE</scope>
    <source>
        <strain evidence="11">KCTC 12368</strain>
    </source>
</reference>
<comment type="caution">
    <text evidence="11">The sequence shown here is derived from an EMBL/GenBank/DDBJ whole genome shotgun (WGS) entry which is preliminary data.</text>
</comment>
<dbReference type="SUPFAM" id="SSF51366">
    <property type="entry name" value="Ribulose-phoshate binding barrel"/>
    <property type="match status" value="1"/>
</dbReference>
<evidence type="ECO:0000256" key="3">
    <source>
        <dbReference type="ARBA" id="ARBA00005133"/>
    </source>
</evidence>
<name>A0A918PRT2_9BACT</name>
<dbReference type="PANTHER" id="PTHR43090:SF2">
    <property type="entry name" value="1-(5-PHOSPHORIBOSYL)-5-[(5-PHOSPHORIBOSYLAMINO)METHYLIDENEAMINO] IMIDAZOLE-4-CARBOXAMIDE ISOMERASE"/>
    <property type="match status" value="1"/>
</dbReference>
<evidence type="ECO:0000256" key="6">
    <source>
        <dbReference type="ARBA" id="ARBA00022605"/>
    </source>
</evidence>
<dbReference type="CDD" id="cd04732">
    <property type="entry name" value="HisA"/>
    <property type="match status" value="1"/>
</dbReference>
<keyword evidence="6 9" id="KW-0028">Amino-acid biosynthesis</keyword>
<evidence type="ECO:0000256" key="8">
    <source>
        <dbReference type="ARBA" id="ARBA00023235"/>
    </source>
</evidence>
<dbReference type="EC" id="5.3.1.16" evidence="9"/>
<organism evidence="11 12">
    <name type="scientific">Echinicola pacifica</name>
    <dbReference type="NCBI Taxonomy" id="346377"/>
    <lineage>
        <taxon>Bacteria</taxon>
        <taxon>Pseudomonadati</taxon>
        <taxon>Bacteroidota</taxon>
        <taxon>Cytophagia</taxon>
        <taxon>Cytophagales</taxon>
        <taxon>Cyclobacteriaceae</taxon>
        <taxon>Echinicola</taxon>
    </lineage>
</organism>
<dbReference type="Gene3D" id="3.20.20.70">
    <property type="entry name" value="Aldolase class I"/>
    <property type="match status" value="1"/>
</dbReference>
<dbReference type="GO" id="GO:0005737">
    <property type="term" value="C:cytoplasm"/>
    <property type="evidence" value="ECO:0007669"/>
    <property type="project" value="UniProtKB-SubCell"/>
</dbReference>
<comment type="subcellular location">
    <subcellularLocation>
        <location evidence="2 9">Cytoplasm</location>
    </subcellularLocation>
</comment>
<dbReference type="FunFam" id="3.20.20.70:FF:000009">
    <property type="entry name" value="1-(5-phosphoribosyl)-5-[(5-phosphoribosylamino)methylideneamino] imidazole-4-carboxamide isomerase"/>
    <property type="match status" value="1"/>
</dbReference>
<dbReference type="AlphaFoldDB" id="A0A918PRT2"/>
<dbReference type="GO" id="GO:0000105">
    <property type="term" value="P:L-histidine biosynthetic process"/>
    <property type="evidence" value="ECO:0007669"/>
    <property type="project" value="UniProtKB-UniRule"/>
</dbReference>
<evidence type="ECO:0000256" key="10">
    <source>
        <dbReference type="RuleBase" id="RU003657"/>
    </source>
</evidence>
<sequence>MSDGAAIHTKIFYPKYQKERSMFEIIPSIWVINGKCVRVRQGDFATEELISDNPLGVAQEFEDCGIERLHLVDLDGARRGSPKNYHVLHTIAAYTSLKVDFTGGVATDGDVIKVFEHGAHTLTASTIAVRSPEKFAQWLISYGREKINMAADTDPADNLVKIRGWQKEADVDLFEHIEHFYERGLRYLKCSDTTREGVMEGPNFKLYKEIIERFPNLSLVASGGVRDIDDFRKLRDLGLFGVVFGKAFYDGRINAEEIKDFVASCKSMS</sequence>
<evidence type="ECO:0000256" key="1">
    <source>
        <dbReference type="ARBA" id="ARBA00000901"/>
    </source>
</evidence>
<dbReference type="EMBL" id="BMWX01000002">
    <property type="protein sequence ID" value="GGZ20958.1"/>
    <property type="molecule type" value="Genomic_DNA"/>
</dbReference>
<dbReference type="HAMAP" id="MF_01014">
    <property type="entry name" value="HisA"/>
    <property type="match status" value="1"/>
</dbReference>
<comment type="caution">
    <text evidence="9">Lacks conserved residue(s) required for the propagation of feature annotation.</text>
</comment>
<dbReference type="InterPro" id="IPR006062">
    <property type="entry name" value="His_biosynth"/>
</dbReference>
<comment type="pathway">
    <text evidence="3 9">Amino-acid biosynthesis; L-histidine biosynthesis; L-histidine from 5-phospho-alpha-D-ribose 1-diphosphate: step 4/9.</text>
</comment>
<evidence type="ECO:0000256" key="2">
    <source>
        <dbReference type="ARBA" id="ARBA00004496"/>
    </source>
</evidence>
<gene>
    <name evidence="9 11" type="primary">hisA</name>
    <name evidence="11" type="ORF">GCM10007049_11970</name>
</gene>
<evidence type="ECO:0000256" key="7">
    <source>
        <dbReference type="ARBA" id="ARBA00023102"/>
    </source>
</evidence>
<dbReference type="InterPro" id="IPR023016">
    <property type="entry name" value="HisA/PriA"/>
</dbReference>
<evidence type="ECO:0000313" key="11">
    <source>
        <dbReference type="EMBL" id="GGZ20958.1"/>
    </source>
</evidence>
<reference evidence="11" key="1">
    <citation type="journal article" date="2014" name="Int. J. Syst. Evol. Microbiol.">
        <title>Complete genome sequence of Corynebacterium casei LMG S-19264T (=DSM 44701T), isolated from a smear-ripened cheese.</title>
        <authorList>
            <consortium name="US DOE Joint Genome Institute (JGI-PGF)"/>
            <person name="Walter F."/>
            <person name="Albersmeier A."/>
            <person name="Kalinowski J."/>
            <person name="Ruckert C."/>
        </authorList>
    </citation>
    <scope>NUCLEOTIDE SEQUENCE</scope>
    <source>
        <strain evidence="11">KCTC 12368</strain>
    </source>
</reference>
<comment type="catalytic activity">
    <reaction evidence="1 9">
        <text>1-(5-phospho-beta-D-ribosyl)-5-[(5-phospho-beta-D-ribosylamino)methylideneamino]imidazole-4-carboxamide = 5-[(5-phospho-1-deoxy-D-ribulos-1-ylimino)methylamino]-1-(5-phospho-beta-D-ribosyl)imidazole-4-carboxamide</text>
        <dbReference type="Rhea" id="RHEA:15469"/>
        <dbReference type="ChEBI" id="CHEBI:58435"/>
        <dbReference type="ChEBI" id="CHEBI:58525"/>
        <dbReference type="EC" id="5.3.1.16"/>
    </reaction>
</comment>
<keyword evidence="7 9" id="KW-0368">Histidine biosynthesis</keyword>
<evidence type="ECO:0000256" key="4">
    <source>
        <dbReference type="ARBA" id="ARBA00009667"/>
    </source>
</evidence>
<evidence type="ECO:0000256" key="9">
    <source>
        <dbReference type="HAMAP-Rule" id="MF_01014"/>
    </source>
</evidence>
<dbReference type="InterPro" id="IPR011060">
    <property type="entry name" value="RibuloseP-bd_barrel"/>
</dbReference>
<comment type="similarity">
    <text evidence="4 9 10">Belongs to the HisA/HisF family.</text>
</comment>
<dbReference type="GO" id="GO:0003949">
    <property type="term" value="F:1-(5-phosphoribosyl)-5-[(5-phosphoribosylamino)methylideneamino]imidazole-4-carboxamide isomerase activity"/>
    <property type="evidence" value="ECO:0007669"/>
    <property type="project" value="UniProtKB-UniRule"/>
</dbReference>
<keyword evidence="8 9" id="KW-0413">Isomerase</keyword>
<evidence type="ECO:0000313" key="12">
    <source>
        <dbReference type="Proteomes" id="UP000619457"/>
    </source>
</evidence>
<protein>
    <recommendedName>
        <fullName evidence="9">1-(5-phosphoribosyl)-5-[(5-phosphoribosylamino)methylideneamino] imidazole-4-carboxamide isomerase</fullName>
        <ecNumber evidence="9">5.3.1.16</ecNumber>
    </recommendedName>
    <alternativeName>
        <fullName evidence="9">Phosphoribosylformimino-5-aminoimidazole carboxamide ribotide isomerase</fullName>
    </alternativeName>
</protein>
<evidence type="ECO:0000256" key="5">
    <source>
        <dbReference type="ARBA" id="ARBA00022490"/>
    </source>
</evidence>